<keyword evidence="2" id="KW-1185">Reference proteome</keyword>
<dbReference type="EMBL" id="BAAAHH010000007">
    <property type="protein sequence ID" value="GAA0947564.1"/>
    <property type="molecule type" value="Genomic_DNA"/>
</dbReference>
<evidence type="ECO:0000313" key="2">
    <source>
        <dbReference type="Proteomes" id="UP001500665"/>
    </source>
</evidence>
<organism evidence="1 2">
    <name type="scientific">Actinocorallia libanotica</name>
    <dbReference type="NCBI Taxonomy" id="46162"/>
    <lineage>
        <taxon>Bacteria</taxon>
        <taxon>Bacillati</taxon>
        <taxon>Actinomycetota</taxon>
        <taxon>Actinomycetes</taxon>
        <taxon>Streptosporangiales</taxon>
        <taxon>Thermomonosporaceae</taxon>
        <taxon>Actinocorallia</taxon>
    </lineage>
</organism>
<dbReference type="RefSeq" id="WP_344239736.1">
    <property type="nucleotide sequence ID" value="NZ_BAAAHH010000007.1"/>
</dbReference>
<dbReference type="SUPFAM" id="SSF52540">
    <property type="entry name" value="P-loop containing nucleoside triphosphate hydrolases"/>
    <property type="match status" value="1"/>
</dbReference>
<sequence>MAAQRETEGSKANIVMWGAPTCGKTTFLAALSIALGRQSEGWKVIGANDQSTRALVTLTTQLSDGVFPKASGAVIEHYRWRLVGQELRRGGWKSLFRRSPVGVQFGLDLADLGGEGYSPRRLTQKELIDDLVNSRGIVFLFDPVREFEKGDAFEYLFGVLSHLSQHFLENPEFSSGLLPHHLAICITKFDELRVLETAEKLGLTQPDEEEHFPRVDDGDDARELFEKLCEVSASGYGGMILNTLEQYFAPERTRYFVTSAIGFHVDPRLGYDPDDHQNVMTDEKGFTRIRGTVRPVNVMEPLLWLGRRLGKK</sequence>
<protein>
    <submittedName>
        <fullName evidence="1">Uncharacterized protein</fullName>
    </submittedName>
</protein>
<reference evidence="1 2" key="1">
    <citation type="journal article" date="2019" name="Int. J. Syst. Evol. Microbiol.">
        <title>The Global Catalogue of Microorganisms (GCM) 10K type strain sequencing project: providing services to taxonomists for standard genome sequencing and annotation.</title>
        <authorList>
            <consortium name="The Broad Institute Genomics Platform"/>
            <consortium name="The Broad Institute Genome Sequencing Center for Infectious Disease"/>
            <person name="Wu L."/>
            <person name="Ma J."/>
        </authorList>
    </citation>
    <scope>NUCLEOTIDE SEQUENCE [LARGE SCALE GENOMIC DNA]</scope>
    <source>
        <strain evidence="1 2">JCM 10696</strain>
    </source>
</reference>
<name>A0ABN1QUT0_9ACTN</name>
<dbReference type="InterPro" id="IPR027417">
    <property type="entry name" value="P-loop_NTPase"/>
</dbReference>
<dbReference type="Proteomes" id="UP001500665">
    <property type="component" value="Unassembled WGS sequence"/>
</dbReference>
<gene>
    <name evidence="1" type="ORF">GCM10009550_23140</name>
</gene>
<proteinExistence type="predicted"/>
<evidence type="ECO:0000313" key="1">
    <source>
        <dbReference type="EMBL" id="GAA0947564.1"/>
    </source>
</evidence>
<comment type="caution">
    <text evidence="1">The sequence shown here is derived from an EMBL/GenBank/DDBJ whole genome shotgun (WGS) entry which is preliminary data.</text>
</comment>
<accession>A0ABN1QUT0</accession>